<feature type="compositionally biased region" description="Basic and acidic residues" evidence="1">
    <location>
        <begin position="653"/>
        <end position="666"/>
    </location>
</feature>
<sequence length="1015" mass="117206">MPVINNLPTIFGEVFDRDVTFCVDTSGSMFQCLHVVKEHLIETLMKHAQREGETTFNIIEFNSEVTQWSDKMVVCTPETVQVAAGWIKDLEAKTGTNTLDALLTALQDRNCQAVYLVTDGLPDTFAEDILDVVIEATQGRPIHCIYLTGDKAEQPAVEFLEDLAVESFGSFHIVSLTTHGCVERIEPIYRQEHANQKVIRTVNNTLRPNFKNCSVATTLQIDPDDILQNTPNTASLGLLGMPPNCPPWWGWRYWGLGQPYRYNFPATWSRYRPAKSWLKAQDKMNDIADSGLSPSAGSLLINKKVLARRIADGYFYMGTVQSQILEDKFLIAFGPCKHGKFRETTYQDTFVFDIVDYCDAQRHTIITGDHVLAPWEPEGERYGPGIVIDGQEKRQAVDDKPTGPDDHQLTVAFSNGKTEKVGMEKAIWIPQPVYERLSLELKMPIDTRTSIMNTDHYPQTTLPGYPTSGPQPSPPEYYTPDYYTLEPNSHAGWDRWVYPEYLGYYPPYPLVMRKKYNPKEWELTVEDEEDYVIPGTNLTKRELDDRISSQLSEHTGGRLQSADTPIRLLRKRGKLEPENTLKKSVSFNDSNLEQVSFEKSDSRADADSGIASSPELDMDAATQEQWELIEEEKRKIAVEKRRLEDQRRYLEEAEHRSREVDDDPRLKGYRSPGVGRRYLEEAEQRSREVDDDPRLKFYRSPGVGRRPGWQYWSTNPSPDLPKYIFSGGGDSGVRSSSHDGPFRETALQAPLEARDQRHSPYSVEWTSPNFKYVDTFAKHDYSNSVEGCMKTPHPPQPPSGDGGDRNYVVPPPRPPTEDEKADARKEYRRKRCMHRQMAWRDRISHEDHMKALMQDGHRERIEAQIARERERQEKERDMIANAREAKKKVSVELRARIEKNQEREKDREDNRLNALKQRREHREGMEAQRQKEIEETRERREAVRRQNCEKRHDAVTVKLEDQDAKNQALDQQHRNAKMHRLQHFHKLEYESQAKKDLRIGVTEQHLSLCRSQIFP</sequence>
<evidence type="ECO:0000313" key="3">
    <source>
        <dbReference type="EMBL" id="KAK7108435.1"/>
    </source>
</evidence>
<accession>A0AAN9BNF5</accession>
<feature type="compositionally biased region" description="Basic and acidic residues" evidence="1">
    <location>
        <begin position="815"/>
        <end position="824"/>
    </location>
</feature>
<protein>
    <recommendedName>
        <fullName evidence="2">VWFA domain-containing protein</fullName>
    </recommendedName>
</protein>
<comment type="caution">
    <text evidence="3">The sequence shown here is derived from an EMBL/GenBank/DDBJ whole genome shotgun (WGS) entry which is preliminary data.</text>
</comment>
<proteinExistence type="predicted"/>
<evidence type="ECO:0000256" key="1">
    <source>
        <dbReference type="SAM" id="MobiDB-lite"/>
    </source>
</evidence>
<feature type="region of interest" description="Disordered" evidence="1">
    <location>
        <begin position="722"/>
        <end position="741"/>
    </location>
</feature>
<dbReference type="InterPro" id="IPR002035">
    <property type="entry name" value="VWF_A"/>
</dbReference>
<dbReference type="InterPro" id="IPR036465">
    <property type="entry name" value="vWFA_dom_sf"/>
</dbReference>
<feature type="domain" description="VWFA" evidence="2">
    <location>
        <begin position="18"/>
        <end position="206"/>
    </location>
</feature>
<feature type="region of interest" description="Disordered" evidence="1">
    <location>
        <begin position="900"/>
        <end position="939"/>
    </location>
</feature>
<dbReference type="PANTHER" id="PTHR14343">
    <property type="entry name" value="VWFA DOMAIN-CONTAINING PROTEIN"/>
    <property type="match status" value="1"/>
</dbReference>
<feature type="region of interest" description="Disordered" evidence="1">
    <location>
        <begin position="653"/>
        <end position="701"/>
    </location>
</feature>
<feature type="region of interest" description="Disordered" evidence="1">
    <location>
        <begin position="786"/>
        <end position="824"/>
    </location>
</feature>
<dbReference type="Proteomes" id="UP001374579">
    <property type="component" value="Unassembled WGS sequence"/>
</dbReference>
<evidence type="ECO:0000259" key="2">
    <source>
        <dbReference type="PROSITE" id="PS50234"/>
    </source>
</evidence>
<dbReference type="Gene3D" id="3.40.50.410">
    <property type="entry name" value="von Willebrand factor, type A domain"/>
    <property type="match status" value="1"/>
</dbReference>
<feature type="region of interest" description="Disordered" evidence="1">
    <location>
        <begin position="596"/>
        <end position="621"/>
    </location>
</feature>
<dbReference type="EMBL" id="JBAMIC010000004">
    <property type="protein sequence ID" value="KAK7108435.1"/>
    <property type="molecule type" value="Genomic_DNA"/>
</dbReference>
<name>A0AAN9BNF5_9CAEN</name>
<feature type="compositionally biased region" description="Basic and acidic residues" evidence="1">
    <location>
        <begin position="920"/>
        <end position="939"/>
    </location>
</feature>
<dbReference type="Pfam" id="PF15057">
    <property type="entry name" value="DUF4537"/>
    <property type="match status" value="1"/>
</dbReference>
<dbReference type="PROSITE" id="PS50234">
    <property type="entry name" value="VWFA"/>
    <property type="match status" value="1"/>
</dbReference>
<dbReference type="SUPFAM" id="SSF53300">
    <property type="entry name" value="vWA-like"/>
    <property type="match status" value="1"/>
</dbReference>
<dbReference type="SMART" id="SM00327">
    <property type="entry name" value="VWA"/>
    <property type="match status" value="1"/>
</dbReference>
<dbReference type="PANTHER" id="PTHR14343:SF5">
    <property type="entry name" value="DUF4537 DOMAIN-CONTAINING PROTEIN"/>
    <property type="match status" value="1"/>
</dbReference>
<dbReference type="AlphaFoldDB" id="A0AAN9BNF5"/>
<organism evidence="3 4">
    <name type="scientific">Littorina saxatilis</name>
    <dbReference type="NCBI Taxonomy" id="31220"/>
    <lineage>
        <taxon>Eukaryota</taxon>
        <taxon>Metazoa</taxon>
        <taxon>Spiralia</taxon>
        <taxon>Lophotrochozoa</taxon>
        <taxon>Mollusca</taxon>
        <taxon>Gastropoda</taxon>
        <taxon>Caenogastropoda</taxon>
        <taxon>Littorinimorpha</taxon>
        <taxon>Littorinoidea</taxon>
        <taxon>Littorinidae</taxon>
        <taxon>Littorina</taxon>
    </lineage>
</organism>
<gene>
    <name evidence="3" type="ORF">V1264_016177</name>
</gene>
<reference evidence="3 4" key="1">
    <citation type="submission" date="2024-02" db="EMBL/GenBank/DDBJ databases">
        <title>Chromosome-scale genome assembly of the rough periwinkle Littorina saxatilis.</title>
        <authorList>
            <person name="De Jode A."/>
            <person name="Faria R."/>
            <person name="Formenti G."/>
            <person name="Sims Y."/>
            <person name="Smith T.P."/>
            <person name="Tracey A."/>
            <person name="Wood J.M.D."/>
            <person name="Zagrodzka Z.B."/>
            <person name="Johannesson K."/>
            <person name="Butlin R.K."/>
            <person name="Leder E.H."/>
        </authorList>
    </citation>
    <scope>NUCLEOTIDE SEQUENCE [LARGE SCALE GENOMIC DNA]</scope>
    <source>
        <strain evidence="3">Snail1</strain>
        <tissue evidence="3">Muscle</tissue>
    </source>
</reference>
<dbReference type="InterPro" id="IPR032770">
    <property type="entry name" value="DUF4537"/>
</dbReference>
<feature type="compositionally biased region" description="Basic and acidic residues" evidence="1">
    <location>
        <begin position="677"/>
        <end position="695"/>
    </location>
</feature>
<feature type="compositionally biased region" description="Basic and acidic residues" evidence="1">
    <location>
        <begin position="596"/>
        <end position="606"/>
    </location>
</feature>
<feature type="compositionally biased region" description="Basic and acidic residues" evidence="1">
    <location>
        <begin position="900"/>
        <end position="911"/>
    </location>
</feature>
<dbReference type="Pfam" id="PF13768">
    <property type="entry name" value="VWA_3"/>
    <property type="match status" value="1"/>
</dbReference>
<keyword evidence="4" id="KW-1185">Reference proteome</keyword>
<evidence type="ECO:0000313" key="4">
    <source>
        <dbReference type="Proteomes" id="UP001374579"/>
    </source>
</evidence>